<dbReference type="EMBL" id="JAVDVI010000006">
    <property type="protein sequence ID" value="MDR6967706.1"/>
    <property type="molecule type" value="Genomic_DNA"/>
</dbReference>
<dbReference type="Pfam" id="PF04357">
    <property type="entry name" value="TamB"/>
    <property type="match status" value="1"/>
</dbReference>
<comment type="caution">
    <text evidence="8">The sequence shown here is derived from an EMBL/GenBank/DDBJ whole genome shotgun (WGS) entry which is preliminary data.</text>
</comment>
<evidence type="ECO:0000313" key="8">
    <source>
        <dbReference type="EMBL" id="MDR6967706.1"/>
    </source>
</evidence>
<dbReference type="Proteomes" id="UP001255185">
    <property type="component" value="Unassembled WGS sequence"/>
</dbReference>
<dbReference type="InterPro" id="IPR052894">
    <property type="entry name" value="AsmA-related"/>
</dbReference>
<keyword evidence="4 6" id="KW-0472">Membrane</keyword>
<evidence type="ECO:0000259" key="7">
    <source>
        <dbReference type="Pfam" id="PF04357"/>
    </source>
</evidence>
<evidence type="ECO:0000256" key="4">
    <source>
        <dbReference type="ARBA" id="ARBA00023136"/>
    </source>
</evidence>
<proteinExistence type="predicted"/>
<evidence type="ECO:0000256" key="2">
    <source>
        <dbReference type="ARBA" id="ARBA00022692"/>
    </source>
</evidence>
<protein>
    <recommendedName>
        <fullName evidence="7">Translocation and assembly module TamB C-terminal domain-containing protein</fullName>
    </recommendedName>
</protein>
<evidence type="ECO:0000256" key="1">
    <source>
        <dbReference type="ARBA" id="ARBA00004167"/>
    </source>
</evidence>
<feature type="domain" description="Translocation and assembly module TamB C-terminal" evidence="7">
    <location>
        <begin position="1181"/>
        <end position="1622"/>
    </location>
</feature>
<evidence type="ECO:0000256" key="3">
    <source>
        <dbReference type="ARBA" id="ARBA00022989"/>
    </source>
</evidence>
<dbReference type="PANTHER" id="PTHR30441:SF8">
    <property type="entry name" value="DUF748 DOMAIN-CONTAINING PROTEIN"/>
    <property type="match status" value="1"/>
</dbReference>
<sequence>MKKYVRKGLRILGWTLGIIIISLLIILIAIQIPAVQNLIKDEAVSYIEDKIKTKVVVDNLSISFPKKILLEGVYLEDQNKDTLLYGKKIAVNISLFKLISNELEINSIDLEEIVANVSRNDQSEFNFDYIIKAFDSGETKKDSSAPMQISIGKINLDKIRLKYDDAITKNDISLNLFHFDTKIKTFDLENLNFEIPKITLDGLAVQLKQGIVEQLAQETEEVVEEQSKNPTLTLKLGEIDLSRINLGYENEATKMVTKNTLEKLLVKFNSIDIEKQNIDIQSLAINNIKSSVVFGKLNNKPKETIKDTVQIAKEDNNWKLKLNKADLKQIAFYFDDANSAPLKKGIDYKHLDIQDLNLEAQNLAYSTTTISGNINNFRVKDKSGVDIQNLQTDFFYGEKGASLKNLYLKTPQTEIKDEIIIGYTSLDSISQNIGDLEVNASIDGSKIGFKDVLLFVPTLAETNPFKSNPNAILYINSEVSGKVSDISIPNLEISGIGRTKINASGRITGLPDVKTAYLDINLKNFESSAKDLNDFVPNGTIPKNIQLPASFRARGTFKGTFDNFNTDMNLATSSGNAKVKAKFDSRRKNQERYDAIASLDNFDVGRLLRNDSIGRVSLKAKVKGTGLNPKTANAVVDAQLIKAGFNGYTYKNLDLKGNIKGGNFKAVADMNDPNLTFGLDAGGGFNGKYPEAKVKLNVDIADLEKLNLHAGPLKLKGNIDADIQTADVDYLNGTLNAYKINIANAKEQFILDTISVVATSTAEKNSIVLKSQFVNADINGKYKLSQLATALQNSIAKYYDTNPSAKKTTTDAQQVAFTIDVKSDPILMKIVPTLKSLEPITITGRYNSVNDTIILNGRIPKVVYGTNIITNAIIDVKTENDSLLYNLVVDDIQSGKLHLPYTRISGGVNDNVVAYDLLLRDIANKDQYAISGKLEATKDNTEISLNPDGLLLNYEEWNLPTDNKLAFGKEGILADNFELSHEGSSLKIQSESNTPNAPIAVDFTDFKIETLTNIVQMDSLQVAGVLQGNVLLKDLKNNMVFTSDLNIENFSFRRDTLGNINIKVDNQTANTFNAKVAITGQDNEVNLDGIYRPDNSTFDLNLDIAKLNMKSIQGFTMGNLAESTGFLDGQFKITGTASAPNVNGDLRFNDVGFKVTQLNSKFKSINDKITVDGNGLNFRTFTITDENDNKLVLKGSVLTKTFTDFGFNLDIEADNFKAVNSGAKDNDVYYGELFLDTRLKVRGDISKPVVEGNIKINEDTKFTIVLPQSDPSIVDREGIIEFIDQDNPPMITNVSVNDSLSKTQFKGIDASVNIEIDKEAELSIIIDKGNGDYLKLKGEARLNGGIDPSGKTSLTGRYEFTEGSYEMTFSAIKRKFDIKKGSYILWTGEPTSADVSITAVYKVDAAPIDLLQQTMQNVDATYRQRIEFETELKMNGELLKPDITFDIVLPEGNNNVSSVIINATQDRLTQLRQEPSELNKQVFALLLLNRFVGENPFASEAGGGGAESMVRQSASKILSQQMNNLAGDLIAGVELNFDLESTDDYTTGQRENRTDLNVGVSKRLLDDRLKVTVGSSFGLEGPQQANEETTNIAGDVALDYQLTKDGRYMVRAYRKNQYQVALQGQVVETGVAFIITMDYNKFRELFHRSQEEKDLRAKEKQEKKEKKEKEEALKNKSDE</sequence>
<dbReference type="RefSeq" id="WP_310025957.1">
    <property type="nucleotide sequence ID" value="NZ_JAVDVI010000006.1"/>
</dbReference>
<evidence type="ECO:0000256" key="6">
    <source>
        <dbReference type="SAM" id="Phobius"/>
    </source>
</evidence>
<dbReference type="Pfam" id="PF05359">
    <property type="entry name" value="DUF748"/>
    <property type="match status" value="1"/>
</dbReference>
<keyword evidence="3 6" id="KW-1133">Transmembrane helix</keyword>
<name>A0ABU1TP77_9FLAO</name>
<reference evidence="8 9" key="1">
    <citation type="submission" date="2023-07" db="EMBL/GenBank/DDBJ databases">
        <title>Sorghum-associated microbial communities from plants grown in Nebraska, USA.</title>
        <authorList>
            <person name="Schachtman D."/>
        </authorList>
    </citation>
    <scope>NUCLEOTIDE SEQUENCE [LARGE SCALE GENOMIC DNA]</scope>
    <source>
        <strain evidence="8 9">3773</strain>
    </source>
</reference>
<evidence type="ECO:0000313" key="9">
    <source>
        <dbReference type="Proteomes" id="UP001255185"/>
    </source>
</evidence>
<feature type="region of interest" description="Disordered" evidence="5">
    <location>
        <begin position="1650"/>
        <end position="1679"/>
    </location>
</feature>
<dbReference type="PANTHER" id="PTHR30441">
    <property type="entry name" value="DUF748 DOMAIN-CONTAINING PROTEIN"/>
    <property type="match status" value="1"/>
</dbReference>
<organism evidence="8 9">
    <name type="scientific">Flavobacterium arsenatis</name>
    <dbReference type="NCBI Taxonomy" id="1484332"/>
    <lineage>
        <taxon>Bacteria</taxon>
        <taxon>Pseudomonadati</taxon>
        <taxon>Bacteroidota</taxon>
        <taxon>Flavobacteriia</taxon>
        <taxon>Flavobacteriales</taxon>
        <taxon>Flavobacteriaceae</taxon>
        <taxon>Flavobacterium</taxon>
    </lineage>
</organism>
<keyword evidence="2 6" id="KW-0812">Transmembrane</keyword>
<accession>A0ABU1TP77</accession>
<feature type="transmembrane region" description="Helical" evidence="6">
    <location>
        <begin position="12"/>
        <end position="32"/>
    </location>
</feature>
<comment type="subcellular location">
    <subcellularLocation>
        <location evidence="1">Membrane</location>
        <topology evidence="1">Single-pass membrane protein</topology>
    </subcellularLocation>
</comment>
<keyword evidence="9" id="KW-1185">Reference proteome</keyword>
<evidence type="ECO:0000256" key="5">
    <source>
        <dbReference type="SAM" id="MobiDB-lite"/>
    </source>
</evidence>
<dbReference type="InterPro" id="IPR007452">
    <property type="entry name" value="TamB_C"/>
</dbReference>
<gene>
    <name evidence="8" type="ORF">J2X31_001718</name>
</gene>
<dbReference type="InterPro" id="IPR008023">
    <property type="entry name" value="DUF748"/>
</dbReference>